<dbReference type="EMBL" id="AP018365">
    <property type="protein sequence ID" value="BBB00600.1"/>
    <property type="molecule type" value="Genomic_DNA"/>
</dbReference>
<proteinExistence type="predicted"/>
<reference evidence="3 4" key="2">
    <citation type="journal article" date="2011" name="J. Antibiot.">
        <title>Furaquinocins I and J: novel polyketide isoprenoid hybrid compounds from Streptomyces reveromyceticus SN-593.</title>
        <authorList>
            <person name="Panthee S."/>
            <person name="Takahashi S."/>
            <person name="Takagi H."/>
            <person name="Nogawa T."/>
            <person name="Oowada E."/>
            <person name="Uramoto M."/>
            <person name="Osada H."/>
        </authorList>
    </citation>
    <scope>NUCLEOTIDE SEQUENCE [LARGE SCALE GENOMIC DNA]</scope>
    <source>
        <strain evidence="3 4">SN-593</strain>
    </source>
</reference>
<evidence type="ECO:0000313" key="2">
    <source>
        <dbReference type="EMBL" id="BBB00600.1"/>
    </source>
</evidence>
<accession>A0A7U3UXH6</accession>
<reference evidence="3 4" key="3">
    <citation type="journal article" date="2011" name="Nat. Chem. Biol.">
        <title>Reveromycin A biosynthesis uses RevG and RevJ for stereospecific spiroacetal formation.</title>
        <authorList>
            <person name="Takahashi S."/>
            <person name="Toyoda A."/>
            <person name="Sekiyama Y."/>
            <person name="Takagi H."/>
            <person name="Nogawa T."/>
            <person name="Uramoto M."/>
            <person name="Suzuki R."/>
            <person name="Koshino H."/>
            <person name="Kumano T."/>
            <person name="Panthee S."/>
            <person name="Dairi T."/>
            <person name="Ishikawa J."/>
            <person name="Ikeda H."/>
            <person name="Sakaki Y."/>
            <person name="Osada H."/>
        </authorList>
    </citation>
    <scope>NUCLEOTIDE SEQUENCE [LARGE SCALE GENOMIC DNA]</scope>
    <source>
        <strain evidence="3 4">SN-593</strain>
    </source>
</reference>
<reference evidence="3 4" key="1">
    <citation type="journal article" date="2010" name="J. Bacteriol.">
        <title>Biochemical characterization of a novel indole prenyltransferase from Streptomyces sp. SN-593.</title>
        <authorList>
            <person name="Takahashi S."/>
            <person name="Takagi H."/>
            <person name="Toyoda A."/>
            <person name="Uramoto M."/>
            <person name="Nogawa T."/>
            <person name="Ueki M."/>
            <person name="Sakaki Y."/>
            <person name="Osada H."/>
        </authorList>
    </citation>
    <scope>NUCLEOTIDE SEQUENCE [LARGE SCALE GENOMIC DNA]</scope>
    <source>
        <strain evidence="3 4">SN-593</strain>
    </source>
</reference>
<evidence type="ECO:0000256" key="1">
    <source>
        <dbReference type="SAM" id="MobiDB-lite"/>
    </source>
</evidence>
<protein>
    <submittedName>
        <fullName evidence="3">Uncharacterized protein</fullName>
    </submittedName>
</protein>
<dbReference type="Proteomes" id="UP000595703">
    <property type="component" value="Chromosome"/>
</dbReference>
<gene>
    <name evidence="3" type="ORF">RVR_10599</name>
    <name evidence="2" type="ORF">RVR_7735</name>
</gene>
<organism evidence="3 4">
    <name type="scientific">Actinacidiphila reveromycinica</name>
    <dbReference type="NCBI Taxonomy" id="659352"/>
    <lineage>
        <taxon>Bacteria</taxon>
        <taxon>Bacillati</taxon>
        <taxon>Actinomycetota</taxon>
        <taxon>Actinomycetes</taxon>
        <taxon>Kitasatosporales</taxon>
        <taxon>Streptomycetaceae</taxon>
        <taxon>Actinacidiphila</taxon>
    </lineage>
</organism>
<dbReference type="AlphaFoldDB" id="A0A7U3UXH6"/>
<reference evidence="3 4" key="4">
    <citation type="journal article" date="2020" name="Sci. Rep.">
        <title>beta-carboline chemical signals induce reveromycin production through a LuxR family regulator in Streptomyces sp. SN-593.</title>
        <authorList>
            <person name="Panthee S."/>
            <person name="Kito N."/>
            <person name="Hayashi T."/>
            <person name="Shimizu T."/>
            <person name="Ishikawa J."/>
            <person name="Hamamoto H."/>
            <person name="Osada H."/>
            <person name="Takahashi S."/>
        </authorList>
    </citation>
    <scope>NUCLEOTIDE SEQUENCE [LARGE SCALE GENOMIC DNA]</scope>
    <source>
        <strain evidence="3 4">SN-593</strain>
    </source>
</reference>
<dbReference type="EMBL" id="AP018365">
    <property type="protein sequence ID" value="BBB00653.1"/>
    <property type="molecule type" value="Genomic_DNA"/>
</dbReference>
<dbReference type="KEGG" id="arev:RVR_7735"/>
<sequence length="135" mass="14763">MMPNPGDLARRARTTLTARPVQQDGTPGPRRTPLAANQPFRRRYEHAVRLSRLEPRARLVALTVAAHADYQTGAIPASASVGVDALSRACGLTAMATRVHLHALCADGWMQRTEIGRGTRVQITLTLPAWYQDTP</sequence>
<feature type="region of interest" description="Disordered" evidence="1">
    <location>
        <begin position="13"/>
        <end position="37"/>
    </location>
</feature>
<dbReference type="KEGG" id="arev:RVR_10599"/>
<name>A0A7U3UXH6_9ACTN</name>
<evidence type="ECO:0000313" key="4">
    <source>
        <dbReference type="Proteomes" id="UP000595703"/>
    </source>
</evidence>
<evidence type="ECO:0000313" key="3">
    <source>
        <dbReference type="EMBL" id="BBB00653.1"/>
    </source>
</evidence>
<keyword evidence="4" id="KW-1185">Reference proteome</keyword>